<evidence type="ECO:0000313" key="2">
    <source>
        <dbReference type="EMBL" id="GBG61481.1"/>
    </source>
</evidence>
<comment type="caution">
    <text evidence="2">The sequence shown here is derived from an EMBL/GenBank/DDBJ whole genome shotgun (WGS) entry which is preliminary data.</text>
</comment>
<accession>A0A388JUK4</accession>
<gene>
    <name evidence="2" type="ORF">CBR_g21824</name>
</gene>
<feature type="compositionally biased region" description="Basic and acidic residues" evidence="1">
    <location>
        <begin position="46"/>
        <end position="60"/>
    </location>
</feature>
<name>A0A388JUK4_CHABU</name>
<dbReference type="Gramene" id="GBG61481">
    <property type="protein sequence ID" value="GBG61481"/>
    <property type="gene ID" value="CBR_g21824"/>
</dbReference>
<protein>
    <submittedName>
        <fullName evidence="2">Uncharacterized protein</fullName>
    </submittedName>
</protein>
<organism evidence="2 3">
    <name type="scientific">Chara braunii</name>
    <name type="common">Braun's stonewort</name>
    <dbReference type="NCBI Taxonomy" id="69332"/>
    <lineage>
        <taxon>Eukaryota</taxon>
        <taxon>Viridiplantae</taxon>
        <taxon>Streptophyta</taxon>
        <taxon>Charophyceae</taxon>
        <taxon>Charales</taxon>
        <taxon>Characeae</taxon>
        <taxon>Chara</taxon>
    </lineage>
</organism>
<proteinExistence type="predicted"/>
<keyword evidence="3" id="KW-1185">Reference proteome</keyword>
<dbReference type="AlphaFoldDB" id="A0A388JUK4"/>
<sequence length="101" mass="11445">MEGESEEETGTRRTGIIWRTGVIVGTYSGKWRARVKRKQAHGVRGCRSEEKGSSGGERGKCGNIQRQMEGESEEEGTGTRCREGRRWMQHAKNCFEDTCFD</sequence>
<evidence type="ECO:0000256" key="1">
    <source>
        <dbReference type="SAM" id="MobiDB-lite"/>
    </source>
</evidence>
<feature type="region of interest" description="Disordered" evidence="1">
    <location>
        <begin position="42"/>
        <end position="79"/>
    </location>
</feature>
<evidence type="ECO:0000313" key="3">
    <source>
        <dbReference type="Proteomes" id="UP000265515"/>
    </source>
</evidence>
<dbReference type="Proteomes" id="UP000265515">
    <property type="component" value="Unassembled WGS sequence"/>
</dbReference>
<reference evidence="2 3" key="1">
    <citation type="journal article" date="2018" name="Cell">
        <title>The Chara Genome: Secondary Complexity and Implications for Plant Terrestrialization.</title>
        <authorList>
            <person name="Nishiyama T."/>
            <person name="Sakayama H."/>
            <person name="Vries J.D."/>
            <person name="Buschmann H."/>
            <person name="Saint-Marcoux D."/>
            <person name="Ullrich K.K."/>
            <person name="Haas F.B."/>
            <person name="Vanderstraeten L."/>
            <person name="Becker D."/>
            <person name="Lang D."/>
            <person name="Vosolsobe S."/>
            <person name="Rombauts S."/>
            <person name="Wilhelmsson P.K.I."/>
            <person name="Janitza P."/>
            <person name="Kern R."/>
            <person name="Heyl A."/>
            <person name="Rumpler F."/>
            <person name="Villalobos L.I.A.C."/>
            <person name="Clay J.M."/>
            <person name="Skokan R."/>
            <person name="Toyoda A."/>
            <person name="Suzuki Y."/>
            <person name="Kagoshima H."/>
            <person name="Schijlen E."/>
            <person name="Tajeshwar N."/>
            <person name="Catarino B."/>
            <person name="Hetherington A.J."/>
            <person name="Saltykova A."/>
            <person name="Bonnot C."/>
            <person name="Breuninger H."/>
            <person name="Symeonidi A."/>
            <person name="Radhakrishnan G.V."/>
            <person name="Van Nieuwerburgh F."/>
            <person name="Deforce D."/>
            <person name="Chang C."/>
            <person name="Karol K.G."/>
            <person name="Hedrich R."/>
            <person name="Ulvskov P."/>
            <person name="Glockner G."/>
            <person name="Delwiche C.F."/>
            <person name="Petrasek J."/>
            <person name="Van de Peer Y."/>
            <person name="Friml J."/>
            <person name="Beilby M."/>
            <person name="Dolan L."/>
            <person name="Kohara Y."/>
            <person name="Sugano S."/>
            <person name="Fujiyama A."/>
            <person name="Delaux P.-M."/>
            <person name="Quint M."/>
            <person name="TheiBen G."/>
            <person name="Hagemann M."/>
            <person name="Harholt J."/>
            <person name="Dunand C."/>
            <person name="Zachgo S."/>
            <person name="Langdale J."/>
            <person name="Maumus F."/>
            <person name="Straeten D.V.D."/>
            <person name="Gould S.B."/>
            <person name="Rensing S.A."/>
        </authorList>
    </citation>
    <scope>NUCLEOTIDE SEQUENCE [LARGE SCALE GENOMIC DNA]</scope>
    <source>
        <strain evidence="2 3">S276</strain>
    </source>
</reference>
<dbReference type="EMBL" id="BFEA01000020">
    <property type="protein sequence ID" value="GBG61481.1"/>
    <property type="molecule type" value="Genomic_DNA"/>
</dbReference>